<evidence type="ECO:0000313" key="6">
    <source>
        <dbReference type="EMBL" id="QXQ15898.1"/>
    </source>
</evidence>
<gene>
    <name evidence="6" type="ORF">KV203_12680</name>
</gene>
<dbReference type="InterPro" id="IPR051313">
    <property type="entry name" value="Bact_iron-sidero_bind"/>
</dbReference>
<dbReference type="PANTHER" id="PTHR30532:SF25">
    <property type="entry name" value="IRON(III) DICITRATE-BINDING PERIPLASMIC PROTEIN"/>
    <property type="match status" value="1"/>
</dbReference>
<evidence type="ECO:0000256" key="1">
    <source>
        <dbReference type="ARBA" id="ARBA00004196"/>
    </source>
</evidence>
<organism evidence="6 7">
    <name type="scientific">Skermania pinensis</name>
    <dbReference type="NCBI Taxonomy" id="39122"/>
    <lineage>
        <taxon>Bacteria</taxon>
        <taxon>Bacillati</taxon>
        <taxon>Actinomycetota</taxon>
        <taxon>Actinomycetes</taxon>
        <taxon>Mycobacteriales</taxon>
        <taxon>Gordoniaceae</taxon>
        <taxon>Skermania</taxon>
    </lineage>
</organism>
<comment type="similarity">
    <text evidence="2">Belongs to the bacterial solute-binding protein 8 family.</text>
</comment>
<protein>
    <submittedName>
        <fullName evidence="6">ABC transporter substrate-binding protein</fullName>
    </submittedName>
</protein>
<evidence type="ECO:0000256" key="4">
    <source>
        <dbReference type="ARBA" id="ARBA00022729"/>
    </source>
</evidence>
<dbReference type="Pfam" id="PF01497">
    <property type="entry name" value="Peripla_BP_2"/>
    <property type="match status" value="1"/>
</dbReference>
<name>A0ABX8SDM0_9ACTN</name>
<proteinExistence type="inferred from homology"/>
<evidence type="ECO:0000313" key="7">
    <source>
        <dbReference type="Proteomes" id="UP000887023"/>
    </source>
</evidence>
<sequence>MNRKPSADGSWDEVLPCVVLDTVARHPPSVNRFGPTVSTGHRHLVRSGVVRARVLTTATALAATALLGTAVLAGCGGSSNGTDEPNQVVRTTTAIAGAGIVGIDRDTSTACPSPTAPETADPQRIVALSTQALDTACALGLWERVVGAAVDDGATGRPGYLGSGIATIPGVGSPDAPDAAKIGELRPDLILGGNEPAGGGAADPLQAIAPTIFVRAGDDWEQQVRTLGGALGRPNATAAALDDYRQAARTAGGDLFAGQTQASVVRFTDSGGTVAGTDGFAGRVLADVGVQRPPAQRGASFPLDTDDPAAAEGDVVYVSFAGPAGEEHGADVMQSDGWKKLSAAHDKRVWSVADEIWHGSGIVAARALVTDLRDSLNYYGS</sequence>
<comment type="subcellular location">
    <subcellularLocation>
        <location evidence="1">Cell envelope</location>
    </subcellularLocation>
</comment>
<accession>A0ABX8SDM0</accession>
<evidence type="ECO:0000256" key="2">
    <source>
        <dbReference type="ARBA" id="ARBA00008814"/>
    </source>
</evidence>
<keyword evidence="3" id="KW-0813">Transport</keyword>
<evidence type="ECO:0000256" key="3">
    <source>
        <dbReference type="ARBA" id="ARBA00022448"/>
    </source>
</evidence>
<dbReference type="PANTHER" id="PTHR30532">
    <property type="entry name" value="IRON III DICITRATE-BINDING PERIPLASMIC PROTEIN"/>
    <property type="match status" value="1"/>
</dbReference>
<keyword evidence="7" id="KW-1185">Reference proteome</keyword>
<dbReference type="PROSITE" id="PS50983">
    <property type="entry name" value="FE_B12_PBP"/>
    <property type="match status" value="1"/>
</dbReference>
<dbReference type="EMBL" id="CP079105">
    <property type="protein sequence ID" value="QXQ15898.1"/>
    <property type="molecule type" value="Genomic_DNA"/>
</dbReference>
<keyword evidence="4" id="KW-0732">Signal</keyword>
<dbReference type="InterPro" id="IPR002491">
    <property type="entry name" value="ABC_transptr_periplasmic_BD"/>
</dbReference>
<reference evidence="6" key="1">
    <citation type="submission" date="2021-07" db="EMBL/GenBank/DDBJ databases">
        <title>Candidatus Kaistella beijingensis sp. nov. isolated from a municipal wastewater treatment plant is involved in sludge foaming.</title>
        <authorList>
            <person name="Song Y."/>
            <person name="Liu S.-J."/>
        </authorList>
    </citation>
    <scope>NUCLEOTIDE SEQUENCE</scope>
    <source>
        <strain evidence="6">DSM 43998</strain>
    </source>
</reference>
<evidence type="ECO:0000259" key="5">
    <source>
        <dbReference type="PROSITE" id="PS50983"/>
    </source>
</evidence>
<dbReference type="Proteomes" id="UP000887023">
    <property type="component" value="Chromosome"/>
</dbReference>
<feature type="domain" description="Fe/B12 periplasmic-binding" evidence="5">
    <location>
        <begin position="124"/>
        <end position="380"/>
    </location>
</feature>
<dbReference type="Gene3D" id="3.40.50.1980">
    <property type="entry name" value="Nitrogenase molybdenum iron protein domain"/>
    <property type="match status" value="2"/>
</dbReference>
<dbReference type="SUPFAM" id="SSF53807">
    <property type="entry name" value="Helical backbone' metal receptor"/>
    <property type="match status" value="1"/>
</dbReference>